<comment type="similarity">
    <text evidence="3 10">Belongs to the 4HPPD family.</text>
</comment>
<dbReference type="InterPro" id="IPR041735">
    <property type="entry name" value="4OHPhenylPyrv_dOase_C"/>
</dbReference>
<keyword evidence="13" id="KW-1185">Reference proteome</keyword>
<dbReference type="EMBL" id="JAOPGA020000027">
    <property type="protein sequence ID" value="KAL0476391.1"/>
    <property type="molecule type" value="Genomic_DNA"/>
</dbReference>
<feature type="domain" description="VOC" evidence="11">
    <location>
        <begin position="1"/>
        <end position="108"/>
    </location>
</feature>
<evidence type="ECO:0000256" key="3">
    <source>
        <dbReference type="ARBA" id="ARBA00005877"/>
    </source>
</evidence>
<evidence type="ECO:0000256" key="7">
    <source>
        <dbReference type="ARBA" id="ARBA00022878"/>
    </source>
</evidence>
<evidence type="ECO:0000256" key="1">
    <source>
        <dbReference type="ARBA" id="ARBA00001962"/>
    </source>
</evidence>
<comment type="cofactor">
    <cofactor evidence="1">
        <name>Fe cation</name>
        <dbReference type="ChEBI" id="CHEBI:24875"/>
    </cofactor>
</comment>
<dbReference type="GO" id="GO:0006559">
    <property type="term" value="P:L-phenylalanine catabolic process"/>
    <property type="evidence" value="ECO:0007669"/>
    <property type="project" value="UniProtKB-KW"/>
</dbReference>
<keyword evidence="9" id="KW-0585">Phenylalanine catabolism</keyword>
<dbReference type="AlphaFoldDB" id="A0AAW2YHC3"/>
<name>A0AAW2YHC3_9EUKA</name>
<proteinExistence type="inferred from homology"/>
<keyword evidence="5" id="KW-0479">Metal-binding</keyword>
<keyword evidence="7" id="KW-0828">Tyrosine catabolism</keyword>
<evidence type="ECO:0000256" key="9">
    <source>
        <dbReference type="ARBA" id="ARBA00023232"/>
    </source>
</evidence>
<dbReference type="Gene3D" id="3.10.180.10">
    <property type="entry name" value="2,3-Dihydroxybiphenyl 1,2-Dioxygenase, domain 1"/>
    <property type="match status" value="3"/>
</dbReference>
<dbReference type="InterPro" id="IPR005956">
    <property type="entry name" value="4OHPhenylPyrv_dOase"/>
</dbReference>
<evidence type="ECO:0000259" key="11">
    <source>
        <dbReference type="PROSITE" id="PS51819"/>
    </source>
</evidence>
<feature type="domain" description="VOC" evidence="11">
    <location>
        <begin position="139"/>
        <end position="274"/>
    </location>
</feature>
<evidence type="ECO:0000256" key="2">
    <source>
        <dbReference type="ARBA" id="ARBA00005162"/>
    </source>
</evidence>
<dbReference type="InterPro" id="IPR004360">
    <property type="entry name" value="Glyas_Fos-R_dOase_dom"/>
</dbReference>
<dbReference type="GO" id="GO:0006572">
    <property type="term" value="P:L-tyrosine catabolic process"/>
    <property type="evidence" value="ECO:0007669"/>
    <property type="project" value="UniProtKB-KW"/>
</dbReference>
<dbReference type="InterPro" id="IPR029068">
    <property type="entry name" value="Glyas_Bleomycin-R_OHBP_Dase"/>
</dbReference>
<dbReference type="CDD" id="cd07250">
    <property type="entry name" value="HPPD_C_like"/>
    <property type="match status" value="1"/>
</dbReference>
<reference evidence="12 13" key="1">
    <citation type="submission" date="2024-03" db="EMBL/GenBank/DDBJ databases">
        <title>The Acrasis kona genome and developmental transcriptomes reveal deep origins of eukaryotic multicellular pathways.</title>
        <authorList>
            <person name="Sheikh S."/>
            <person name="Fu C.-J."/>
            <person name="Brown M.W."/>
            <person name="Baldauf S.L."/>
        </authorList>
    </citation>
    <scope>NUCLEOTIDE SEQUENCE [LARGE SCALE GENOMIC DNA]</scope>
    <source>
        <strain evidence="12 13">ATCC MYA-3509</strain>
    </source>
</reference>
<evidence type="ECO:0000256" key="5">
    <source>
        <dbReference type="ARBA" id="ARBA00022723"/>
    </source>
</evidence>
<dbReference type="Pfam" id="PF00903">
    <property type="entry name" value="Glyoxalase"/>
    <property type="match status" value="1"/>
</dbReference>
<dbReference type="GO" id="GO:0046872">
    <property type="term" value="F:metal ion binding"/>
    <property type="evidence" value="ECO:0007669"/>
    <property type="project" value="UniProtKB-KW"/>
</dbReference>
<dbReference type="CDD" id="cd08342">
    <property type="entry name" value="HPPD_N_like"/>
    <property type="match status" value="1"/>
</dbReference>
<dbReference type="PANTHER" id="PTHR11959">
    <property type="entry name" value="4-HYDROXYPHENYLPYRUVATE DIOXYGENASE"/>
    <property type="match status" value="1"/>
</dbReference>
<comment type="pathway">
    <text evidence="2">Amino-acid degradation; L-phenylalanine degradation; acetoacetate and fumarate from L-phenylalanine: step 3/6.</text>
</comment>
<evidence type="ECO:0000256" key="8">
    <source>
        <dbReference type="ARBA" id="ARBA00023004"/>
    </source>
</evidence>
<dbReference type="Proteomes" id="UP001431209">
    <property type="component" value="Unassembled WGS sequence"/>
</dbReference>
<organism evidence="12 13">
    <name type="scientific">Acrasis kona</name>
    <dbReference type="NCBI Taxonomy" id="1008807"/>
    <lineage>
        <taxon>Eukaryota</taxon>
        <taxon>Discoba</taxon>
        <taxon>Heterolobosea</taxon>
        <taxon>Tetramitia</taxon>
        <taxon>Eutetramitia</taxon>
        <taxon>Acrasidae</taxon>
        <taxon>Acrasis</taxon>
    </lineage>
</organism>
<accession>A0AAW2YHC3</accession>
<dbReference type="InterPro" id="IPR037523">
    <property type="entry name" value="VOC_core"/>
</dbReference>
<dbReference type="InterPro" id="IPR041736">
    <property type="entry name" value="4OHPhenylPyrv_dOase_N"/>
</dbReference>
<dbReference type="PIRSF" id="PIRSF009283">
    <property type="entry name" value="HPP_dOase"/>
    <property type="match status" value="1"/>
</dbReference>
<dbReference type="PANTHER" id="PTHR11959:SF1">
    <property type="entry name" value="4-HYDROXYPHENYLPYRUVATE DIOXYGENASE"/>
    <property type="match status" value="1"/>
</dbReference>
<dbReference type="PROSITE" id="PS51819">
    <property type="entry name" value="VOC"/>
    <property type="match status" value="2"/>
</dbReference>
<keyword evidence="12" id="KW-0560">Oxidoreductase</keyword>
<evidence type="ECO:0000313" key="13">
    <source>
        <dbReference type="Proteomes" id="UP001431209"/>
    </source>
</evidence>
<evidence type="ECO:0000313" key="12">
    <source>
        <dbReference type="EMBL" id="KAL0476391.1"/>
    </source>
</evidence>
<dbReference type="GO" id="GO:0003868">
    <property type="term" value="F:4-hydroxyphenylpyruvate dioxygenase activity"/>
    <property type="evidence" value="ECO:0007669"/>
    <property type="project" value="InterPro"/>
</dbReference>
<comment type="caution">
    <text evidence="12">The sequence shown here is derived from an EMBL/GenBank/DDBJ whole genome shotgun (WGS) entry which is preliminary data.</text>
</comment>
<protein>
    <recommendedName>
        <fullName evidence="4 10">4-hydroxyphenylpyruvate dioxygenase</fullName>
    </recommendedName>
</protein>
<evidence type="ECO:0000256" key="4">
    <source>
        <dbReference type="ARBA" id="ARBA00013222"/>
    </source>
</evidence>
<keyword evidence="6" id="KW-0677">Repeat</keyword>
<dbReference type="SUPFAM" id="SSF54593">
    <property type="entry name" value="Glyoxalase/Bleomycin resistance protein/Dihydroxybiphenyl dioxygenase"/>
    <property type="match status" value="1"/>
</dbReference>
<keyword evidence="8" id="KW-0408">Iron</keyword>
<gene>
    <name evidence="12" type="ORF">AKO1_006307</name>
</gene>
<evidence type="ECO:0000256" key="10">
    <source>
        <dbReference type="PIRNR" id="PIRNR009283"/>
    </source>
</evidence>
<sequence>MGFKHVAYRGLETGSREVVTHVINQKGIYLAFSSTLRPNNKEMGDWLSLHGDGVKDVAVSDVDAIYNAAVTNGATSIKEPHEVKDESGTVRLASVQTYGDTIHTFVDRSNYKGVFLPGFRASEVNDPLAKFTDEIDLEVIDHIVGNMDWNGMKNACDWYEEKLGFRRFWSVDDNQIHTEFSALSSIVMTDVDEKVKMPINEPAKGKKKSQIEDVKLLKDRGVDFLSVPDTYYDLLRKRLANSDITVTEDLDAIQKLNILIDFDENGYLLQIFTKPVEDRPTLFFEVIQRHNNNGFGVGNFRALFKAIEDEQAKRGTLTDEEH</sequence>
<evidence type="ECO:0000256" key="6">
    <source>
        <dbReference type="ARBA" id="ARBA00022737"/>
    </source>
</evidence>
<keyword evidence="12" id="KW-0223">Dioxygenase</keyword>